<dbReference type="GeneTree" id="ENSGT00940000171516"/>
<keyword evidence="10" id="KW-1185">Reference proteome</keyword>
<evidence type="ECO:0000313" key="10">
    <source>
        <dbReference type="Proteomes" id="UP000261660"/>
    </source>
</evidence>
<dbReference type="GO" id="GO:0045989">
    <property type="term" value="P:positive regulation of striated muscle contraction"/>
    <property type="evidence" value="ECO:0007669"/>
    <property type="project" value="UniProtKB-ARBA"/>
</dbReference>
<evidence type="ECO:0000313" key="9">
    <source>
        <dbReference type="Ensembl" id="ENSLBEP00000032998.1"/>
    </source>
</evidence>
<dbReference type="PANTHER" id="PTHR47633:SF4">
    <property type="entry name" value="MYOPALLADIN ISOFORM X1"/>
    <property type="match status" value="1"/>
</dbReference>
<dbReference type="SMART" id="SM00408">
    <property type="entry name" value="IGc2"/>
    <property type="match status" value="3"/>
</dbReference>
<dbReference type="FunFam" id="2.60.40.10:FF:000145">
    <property type="entry name" value="Myosin light chain kinase, smooth muscle"/>
    <property type="match status" value="1"/>
</dbReference>
<feature type="domain" description="Ig-like" evidence="8">
    <location>
        <begin position="42"/>
        <end position="132"/>
    </location>
</feature>
<evidence type="ECO:0000256" key="4">
    <source>
        <dbReference type="ARBA" id="ARBA00022737"/>
    </source>
</evidence>
<dbReference type="PROSITE" id="PS50835">
    <property type="entry name" value="IG_LIKE"/>
    <property type="match status" value="3"/>
</dbReference>
<dbReference type="GO" id="GO:0060298">
    <property type="term" value="P:positive regulation of sarcomere organization"/>
    <property type="evidence" value="ECO:0007669"/>
    <property type="project" value="UniProtKB-ARBA"/>
</dbReference>
<name>A0A3Q3GRH1_9LABR</name>
<dbReference type="Pfam" id="PF07679">
    <property type="entry name" value="I-set"/>
    <property type="match status" value="3"/>
</dbReference>
<dbReference type="InterPro" id="IPR007110">
    <property type="entry name" value="Ig-like_dom"/>
</dbReference>
<dbReference type="PANTHER" id="PTHR47633">
    <property type="entry name" value="IMMUNOGLOBULIN"/>
    <property type="match status" value="1"/>
</dbReference>
<accession>A0A3Q3GRH1</accession>
<evidence type="ECO:0000256" key="6">
    <source>
        <dbReference type="ARBA" id="ARBA00022840"/>
    </source>
</evidence>
<dbReference type="InterPro" id="IPR013783">
    <property type="entry name" value="Ig-like_fold"/>
</dbReference>
<organism evidence="9 10">
    <name type="scientific">Labrus bergylta</name>
    <name type="common">ballan wrasse</name>
    <dbReference type="NCBI Taxonomy" id="56723"/>
    <lineage>
        <taxon>Eukaryota</taxon>
        <taxon>Metazoa</taxon>
        <taxon>Chordata</taxon>
        <taxon>Craniata</taxon>
        <taxon>Vertebrata</taxon>
        <taxon>Euteleostomi</taxon>
        <taxon>Actinopterygii</taxon>
        <taxon>Neopterygii</taxon>
        <taxon>Teleostei</taxon>
        <taxon>Neoteleostei</taxon>
        <taxon>Acanthomorphata</taxon>
        <taxon>Eupercaria</taxon>
        <taxon>Labriformes</taxon>
        <taxon>Labridae</taxon>
        <taxon>Labrus</taxon>
    </lineage>
</organism>
<dbReference type="Ensembl" id="ENSLBET00000034462.1">
    <property type="protein sequence ID" value="ENSLBEP00000032998.1"/>
    <property type="gene ID" value="ENSLBEG00000024853.1"/>
</dbReference>
<keyword evidence="6" id="KW-0067">ATP-binding</keyword>
<dbReference type="InterPro" id="IPR003599">
    <property type="entry name" value="Ig_sub"/>
</dbReference>
<reference evidence="9" key="1">
    <citation type="submission" date="2025-08" db="UniProtKB">
        <authorList>
            <consortium name="Ensembl"/>
        </authorList>
    </citation>
    <scope>IDENTIFICATION</scope>
</reference>
<dbReference type="InterPro" id="IPR036179">
    <property type="entry name" value="Ig-like_dom_sf"/>
</dbReference>
<dbReference type="AlphaFoldDB" id="A0A3Q3GRH1"/>
<dbReference type="STRING" id="56723.ENSLBEP00000032998"/>
<evidence type="ECO:0000256" key="7">
    <source>
        <dbReference type="ARBA" id="ARBA00023319"/>
    </source>
</evidence>
<dbReference type="GO" id="GO:0003007">
    <property type="term" value="P:heart morphogenesis"/>
    <property type="evidence" value="ECO:0007669"/>
    <property type="project" value="UniProtKB-ARBA"/>
</dbReference>
<dbReference type="GO" id="GO:0005737">
    <property type="term" value="C:cytoplasm"/>
    <property type="evidence" value="ECO:0007669"/>
    <property type="project" value="UniProtKB-SubCell"/>
</dbReference>
<dbReference type="InParanoid" id="A0A3Q3GRH1"/>
<feature type="domain" description="Ig-like" evidence="8">
    <location>
        <begin position="247"/>
        <end position="330"/>
    </location>
</feature>
<dbReference type="SUPFAM" id="SSF48726">
    <property type="entry name" value="Immunoglobulin"/>
    <property type="match status" value="3"/>
</dbReference>
<comment type="subcellular location">
    <subcellularLocation>
        <location evidence="1">Cytoplasm</location>
    </subcellularLocation>
</comment>
<dbReference type="FunFam" id="2.60.40.10:FF:000107">
    <property type="entry name" value="Myosin, light chain kinase a"/>
    <property type="match status" value="1"/>
</dbReference>
<proteinExistence type="inferred from homology"/>
<sequence length="367" mass="40499">MARDGDSISLAIHNLTKADQGEYICEAVNYVGEARSKKKEKPVFLSQLSPAAVTAGETARFTVKVSGLPKPTVRWSHNGRVIKSSSVYKLIEEKEEYTLVITRVTSEYEGEYSCTATNRFGQTTCTTYLEVKKTDISQAEKWVEKMFKVTGQPPTFTVQIQPVRCSEGGEVSFNYKASGDPAPDLKWFKGAFQIQPSRNCIIVANPDGSGFINIKNVKQEDSGLYTCKASNQFGEASCSAELVVFKESVSRKQEQLTPVSAAVNDLLRLECQVDEDTGVTITWTRDGKKITYENMTAVLLITNLQSKHAGKYSCQAQNQAGSQTCSSVLTVKGLIVLIVLQSLPNSQEPPTVFLWSVLVRVNYLSVR</sequence>
<dbReference type="InterPro" id="IPR013098">
    <property type="entry name" value="Ig_I-set"/>
</dbReference>
<dbReference type="GO" id="GO:0005524">
    <property type="term" value="F:ATP binding"/>
    <property type="evidence" value="ECO:0007669"/>
    <property type="project" value="UniProtKB-KW"/>
</dbReference>
<keyword evidence="7" id="KW-0393">Immunoglobulin domain</keyword>
<dbReference type="InterPro" id="IPR003598">
    <property type="entry name" value="Ig_sub2"/>
</dbReference>
<evidence type="ECO:0000259" key="8">
    <source>
        <dbReference type="PROSITE" id="PS50835"/>
    </source>
</evidence>
<keyword evidence="5" id="KW-0547">Nucleotide-binding</keyword>
<comment type="similarity">
    <text evidence="2">Belongs to the protein kinase superfamily. CAMK Ser/Thr protein kinase family.</text>
</comment>
<dbReference type="GO" id="GO:0055013">
    <property type="term" value="P:cardiac muscle cell development"/>
    <property type="evidence" value="ECO:0007669"/>
    <property type="project" value="UniProtKB-ARBA"/>
</dbReference>
<keyword evidence="4" id="KW-0677">Repeat</keyword>
<dbReference type="SMART" id="SM00409">
    <property type="entry name" value="IG"/>
    <property type="match status" value="3"/>
</dbReference>
<dbReference type="Proteomes" id="UP000261660">
    <property type="component" value="Unplaced"/>
</dbReference>
<evidence type="ECO:0000256" key="2">
    <source>
        <dbReference type="ARBA" id="ARBA00006692"/>
    </source>
</evidence>
<dbReference type="CDD" id="cd00096">
    <property type="entry name" value="Ig"/>
    <property type="match status" value="1"/>
</dbReference>
<evidence type="ECO:0000256" key="1">
    <source>
        <dbReference type="ARBA" id="ARBA00004496"/>
    </source>
</evidence>
<dbReference type="Gene3D" id="2.60.40.10">
    <property type="entry name" value="Immunoglobulins"/>
    <property type="match status" value="4"/>
</dbReference>
<protein>
    <recommendedName>
        <fullName evidence="8">Ig-like domain-containing protein</fullName>
    </recommendedName>
</protein>
<reference evidence="9" key="2">
    <citation type="submission" date="2025-09" db="UniProtKB">
        <authorList>
            <consortium name="Ensembl"/>
        </authorList>
    </citation>
    <scope>IDENTIFICATION</scope>
</reference>
<evidence type="ECO:0000256" key="5">
    <source>
        <dbReference type="ARBA" id="ARBA00022741"/>
    </source>
</evidence>
<keyword evidence="3" id="KW-0963">Cytoplasm</keyword>
<dbReference type="FunFam" id="2.60.40.10:FF:000425">
    <property type="entry name" value="Myosin light chain kinase"/>
    <property type="match status" value="1"/>
</dbReference>
<evidence type="ECO:0000256" key="3">
    <source>
        <dbReference type="ARBA" id="ARBA00022490"/>
    </source>
</evidence>
<feature type="domain" description="Ig-like" evidence="8">
    <location>
        <begin position="154"/>
        <end position="243"/>
    </location>
</feature>